<proteinExistence type="predicted"/>
<evidence type="ECO:0000313" key="2">
    <source>
        <dbReference type="Proteomes" id="UP000813423"/>
    </source>
</evidence>
<organism evidence="1 2">
    <name type="scientific">Aspergillus fumigatus</name>
    <name type="common">Neosartorya fumigata</name>
    <dbReference type="NCBI Taxonomy" id="746128"/>
    <lineage>
        <taxon>Eukaryota</taxon>
        <taxon>Fungi</taxon>
        <taxon>Dikarya</taxon>
        <taxon>Ascomycota</taxon>
        <taxon>Pezizomycotina</taxon>
        <taxon>Eurotiomycetes</taxon>
        <taxon>Eurotiomycetidae</taxon>
        <taxon>Eurotiales</taxon>
        <taxon>Aspergillaceae</taxon>
        <taxon>Aspergillus</taxon>
        <taxon>Aspergillus subgen. Fumigati</taxon>
    </lineage>
</organism>
<dbReference type="AlphaFoldDB" id="A0A9P8NHD5"/>
<accession>A0A9P8NHD5</accession>
<comment type="caution">
    <text evidence="1">The sequence shown here is derived from an EMBL/GenBank/DDBJ whole genome shotgun (WGS) entry which is preliminary data.</text>
</comment>
<dbReference type="Proteomes" id="UP000813423">
    <property type="component" value="Unassembled WGS sequence"/>
</dbReference>
<sequence>MINRPEVALSHEKEGDAIFAGSDPCGWHCFALYVVDTDHGLRVFDMDNIWKVESGDESVRRLEAATRQPITPMFFLRRDSKIRHTWIAFDCLDSPNTLLIGEFQEGDASTLILLVKYPLDYTHAGCARPA</sequence>
<name>A0A9P8NHD5_ASPFM</name>
<dbReference type="EMBL" id="JAIBSC010000075">
    <property type="protein sequence ID" value="KAH1900550.1"/>
    <property type="molecule type" value="Genomic_DNA"/>
</dbReference>
<evidence type="ECO:0000313" key="1">
    <source>
        <dbReference type="EMBL" id="KAH1900550.1"/>
    </source>
</evidence>
<reference evidence="1" key="1">
    <citation type="submission" date="2021-08" db="EMBL/GenBank/DDBJ databases">
        <title>Global Aspergillus fumigatus from environmental and clinical sources.</title>
        <authorList>
            <person name="Barber A."/>
            <person name="Sae-Ong T."/>
        </authorList>
    </citation>
    <scope>NUCLEOTIDE SEQUENCE</scope>
    <source>
        <strain evidence="1">NRZ-2016-071</strain>
    </source>
</reference>
<gene>
    <name evidence="1" type="ORF">KXV57_008457</name>
</gene>
<protein>
    <submittedName>
        <fullName evidence="1">Uncharacterized protein</fullName>
    </submittedName>
</protein>